<dbReference type="InterPro" id="IPR011251">
    <property type="entry name" value="Luciferase-like_dom"/>
</dbReference>
<sequence length="335" mass="37187">MHPELPGETVKFGIWLDFRNPAGRRPWTDVYEETLSLATDAETLGFESVWLSEHHLTDDGYLPSLFPALAAIAARTSRVRLGTAMVLAGLTHPLRLAEDAAVTDLLSGGRLELGIAPGYREKEFEALGLDRARRGARTEETVEILRRAWTGEPFSYAGNHFAFDDVVVTPVPQSPPPVWIGGGSEAAARRAGRHGLRFLPDLGTPPEILDLYRRTLAEHGHDPAAFALTAIVTPGVYVCEDAEEGWQEIREHYWYLLNKFQEWFGNPGLPSVDDLPRELFLVGPPDVVAEGLRDRIKPLGDVERVIFFGRAPGLPADRARRSLELFSEHVLPQFA</sequence>
<feature type="domain" description="Luciferase-like" evidence="3">
    <location>
        <begin position="11"/>
        <end position="295"/>
    </location>
</feature>
<organism evidence="4 5">
    <name type="scientific">Streptomyces venezuelae</name>
    <dbReference type="NCBI Taxonomy" id="54571"/>
    <lineage>
        <taxon>Bacteria</taxon>
        <taxon>Bacillati</taxon>
        <taxon>Actinomycetota</taxon>
        <taxon>Actinomycetes</taxon>
        <taxon>Kitasatosporales</taxon>
        <taxon>Streptomycetaceae</taxon>
        <taxon>Streptomyces</taxon>
    </lineage>
</organism>
<name>A0A5P2AZN1_STRVZ</name>
<dbReference type="CDD" id="cd00347">
    <property type="entry name" value="Flavin_utilizing_monoxygenases"/>
    <property type="match status" value="1"/>
</dbReference>
<dbReference type="PANTHER" id="PTHR30137:SF8">
    <property type="entry name" value="BLR5498 PROTEIN"/>
    <property type="match status" value="1"/>
</dbReference>
<evidence type="ECO:0000256" key="1">
    <source>
        <dbReference type="ARBA" id="ARBA00023002"/>
    </source>
</evidence>
<dbReference type="PANTHER" id="PTHR30137">
    <property type="entry name" value="LUCIFERASE-LIKE MONOOXYGENASE"/>
    <property type="match status" value="1"/>
</dbReference>
<dbReference type="GO" id="GO:0005829">
    <property type="term" value="C:cytosol"/>
    <property type="evidence" value="ECO:0007669"/>
    <property type="project" value="TreeGrafter"/>
</dbReference>
<dbReference type="InterPro" id="IPR019921">
    <property type="entry name" value="Lucif-like_OxRdtase_Rv2161c"/>
</dbReference>
<keyword evidence="2" id="KW-0503">Monooxygenase</keyword>
<evidence type="ECO:0000259" key="3">
    <source>
        <dbReference type="Pfam" id="PF00296"/>
    </source>
</evidence>
<dbReference type="InterPro" id="IPR050766">
    <property type="entry name" value="Bact_Lucif_Oxidored"/>
</dbReference>
<dbReference type="SUPFAM" id="SSF51679">
    <property type="entry name" value="Bacterial luciferase-like"/>
    <property type="match status" value="1"/>
</dbReference>
<dbReference type="Pfam" id="PF00296">
    <property type="entry name" value="Bac_luciferase"/>
    <property type="match status" value="1"/>
</dbReference>
<dbReference type="Proteomes" id="UP000324106">
    <property type="component" value="Chromosome"/>
</dbReference>
<dbReference type="NCBIfam" id="TIGR03619">
    <property type="entry name" value="F420_Rv2161c"/>
    <property type="match status" value="1"/>
</dbReference>
<evidence type="ECO:0000313" key="5">
    <source>
        <dbReference type="Proteomes" id="UP000324106"/>
    </source>
</evidence>
<evidence type="ECO:0000256" key="2">
    <source>
        <dbReference type="ARBA" id="ARBA00023033"/>
    </source>
</evidence>
<gene>
    <name evidence="4" type="ORF">DEJ46_35145</name>
</gene>
<keyword evidence="1" id="KW-0560">Oxidoreductase</keyword>
<evidence type="ECO:0000313" key="4">
    <source>
        <dbReference type="EMBL" id="QES23714.1"/>
    </source>
</evidence>
<dbReference type="InterPro" id="IPR036661">
    <property type="entry name" value="Luciferase-like_sf"/>
</dbReference>
<accession>A0A5P2AZN1</accession>
<dbReference type="GO" id="GO:0016705">
    <property type="term" value="F:oxidoreductase activity, acting on paired donors, with incorporation or reduction of molecular oxygen"/>
    <property type="evidence" value="ECO:0007669"/>
    <property type="project" value="InterPro"/>
</dbReference>
<dbReference type="AlphaFoldDB" id="A0A5P2AZN1"/>
<dbReference type="EMBL" id="CP029194">
    <property type="protein sequence ID" value="QES23714.1"/>
    <property type="molecule type" value="Genomic_DNA"/>
</dbReference>
<dbReference type="Gene3D" id="3.20.20.30">
    <property type="entry name" value="Luciferase-like domain"/>
    <property type="match status" value="1"/>
</dbReference>
<dbReference type="OrthoDB" id="3209103at2"/>
<protein>
    <recommendedName>
        <fullName evidence="3">Luciferase-like domain-containing protein</fullName>
    </recommendedName>
</protein>
<dbReference type="GO" id="GO:0004497">
    <property type="term" value="F:monooxygenase activity"/>
    <property type="evidence" value="ECO:0007669"/>
    <property type="project" value="UniProtKB-KW"/>
</dbReference>
<reference evidence="4 5" key="1">
    <citation type="submission" date="2018-05" db="EMBL/GenBank/DDBJ databases">
        <title>Streptomyces venezuelae.</title>
        <authorList>
            <person name="Kim W."/>
            <person name="Lee N."/>
            <person name="Cho B.-K."/>
        </authorList>
    </citation>
    <scope>NUCLEOTIDE SEQUENCE [LARGE SCALE GENOMIC DNA]</scope>
    <source>
        <strain evidence="4 5">ATCC 15068</strain>
    </source>
</reference>
<proteinExistence type="predicted"/>